<dbReference type="InterPro" id="IPR004513">
    <property type="entry name" value="FtsX"/>
</dbReference>
<evidence type="ECO:0000259" key="2">
    <source>
        <dbReference type="Pfam" id="PF18075"/>
    </source>
</evidence>
<dbReference type="OrthoDB" id="3387849at2"/>
<dbReference type="GO" id="GO:0051301">
    <property type="term" value="P:cell division"/>
    <property type="evidence" value="ECO:0007669"/>
    <property type="project" value="InterPro"/>
</dbReference>
<keyword evidence="4" id="KW-1185">Reference proteome</keyword>
<evidence type="ECO:0000313" key="4">
    <source>
        <dbReference type="Proteomes" id="UP000199632"/>
    </source>
</evidence>
<keyword evidence="1" id="KW-0812">Transmembrane</keyword>
<feature type="transmembrane region" description="Helical" evidence="1">
    <location>
        <begin position="46"/>
        <end position="66"/>
    </location>
</feature>
<dbReference type="PANTHER" id="PTHR47755">
    <property type="entry name" value="CELL DIVISION PROTEIN FTSX"/>
    <property type="match status" value="1"/>
</dbReference>
<organism evidence="3 4">
    <name type="scientific">Asanoa ishikariensis</name>
    <dbReference type="NCBI Taxonomy" id="137265"/>
    <lineage>
        <taxon>Bacteria</taxon>
        <taxon>Bacillati</taxon>
        <taxon>Actinomycetota</taxon>
        <taxon>Actinomycetes</taxon>
        <taxon>Micromonosporales</taxon>
        <taxon>Micromonosporaceae</taxon>
        <taxon>Asanoa</taxon>
    </lineage>
</organism>
<dbReference type="EMBL" id="FNQB01000001">
    <property type="protein sequence ID" value="SDY79157.1"/>
    <property type="molecule type" value="Genomic_DNA"/>
</dbReference>
<keyword evidence="1" id="KW-1133">Transmembrane helix</keyword>
<keyword evidence="1" id="KW-0472">Membrane</keyword>
<dbReference type="AlphaFoldDB" id="A0A1H3MR71"/>
<dbReference type="STRING" id="137265.SAMN05421684_1570"/>
<dbReference type="Gene3D" id="3.30.70.3040">
    <property type="match status" value="1"/>
</dbReference>
<dbReference type="Pfam" id="PF18075">
    <property type="entry name" value="FtsX_ECD"/>
    <property type="match status" value="1"/>
</dbReference>
<feature type="domain" description="FtsX extracellular" evidence="2">
    <location>
        <begin position="98"/>
        <end position="188"/>
    </location>
</feature>
<dbReference type="PANTHER" id="PTHR47755:SF1">
    <property type="entry name" value="CELL DIVISION PROTEIN FTSX"/>
    <property type="match status" value="1"/>
</dbReference>
<dbReference type="RefSeq" id="WP_143049670.1">
    <property type="nucleotide sequence ID" value="NZ_BOND01000018.1"/>
</dbReference>
<accession>A0A1H3MR71</accession>
<dbReference type="Proteomes" id="UP000199632">
    <property type="component" value="Unassembled WGS sequence"/>
</dbReference>
<sequence>MTRETALDPNLRVLFDQALADEPDPPEGDLAAAVVAIGRGRRRRRLVVAGGAAFALVIALGAVNLASGPAPLETVPARFAAQLNPACESPARDQPTDVSVFLTMDVTDAQREQVDVLLQSVEAVHEVRYESRDQAYLSFMKMFGDNPDLVAPVAVEQMPESFRVKVTVSAGYQELVLRIRNTPGVDQVIDSACPRGVSAGSAG</sequence>
<protein>
    <recommendedName>
        <fullName evidence="2">FtsX extracellular domain-containing protein</fullName>
    </recommendedName>
</protein>
<evidence type="ECO:0000256" key="1">
    <source>
        <dbReference type="SAM" id="Phobius"/>
    </source>
</evidence>
<name>A0A1H3MR71_9ACTN</name>
<gene>
    <name evidence="3" type="ORF">SAMN05421684_1570</name>
</gene>
<dbReference type="GO" id="GO:0016020">
    <property type="term" value="C:membrane"/>
    <property type="evidence" value="ECO:0007669"/>
    <property type="project" value="InterPro"/>
</dbReference>
<dbReference type="InterPro" id="IPR040690">
    <property type="entry name" value="FtsX_ECD"/>
</dbReference>
<reference evidence="4" key="1">
    <citation type="submission" date="2016-10" db="EMBL/GenBank/DDBJ databases">
        <authorList>
            <person name="Varghese N."/>
            <person name="Submissions S."/>
        </authorList>
    </citation>
    <scope>NUCLEOTIDE SEQUENCE [LARGE SCALE GENOMIC DNA]</scope>
    <source>
        <strain evidence="4">DSM 44718</strain>
    </source>
</reference>
<proteinExistence type="predicted"/>
<evidence type="ECO:0000313" key="3">
    <source>
        <dbReference type="EMBL" id="SDY79157.1"/>
    </source>
</evidence>